<name>A0A0C9YG73_9AGAM</name>
<evidence type="ECO:0000313" key="4">
    <source>
        <dbReference type="Proteomes" id="UP000054018"/>
    </source>
</evidence>
<organism evidence="3 4">
    <name type="scientific">Pisolithus microcarpus 441</name>
    <dbReference type="NCBI Taxonomy" id="765257"/>
    <lineage>
        <taxon>Eukaryota</taxon>
        <taxon>Fungi</taxon>
        <taxon>Dikarya</taxon>
        <taxon>Basidiomycota</taxon>
        <taxon>Agaricomycotina</taxon>
        <taxon>Agaricomycetes</taxon>
        <taxon>Agaricomycetidae</taxon>
        <taxon>Boletales</taxon>
        <taxon>Sclerodermatineae</taxon>
        <taxon>Pisolithaceae</taxon>
        <taxon>Pisolithus</taxon>
    </lineage>
</organism>
<sequence length="180" mass="20123">MKDAVPTTFVLKDKPRTPSSDARNAFTRHSPYARPPNSVSGASMKPSSQAGTMSSTKKVSSVISKKLEELDKESDMYHGELEDSQTRRAALRYNYAIRDKELELQREELNSKRANAEIEFRREQDLKKLEIELKKAEENSFSRQIELLRLQIALKTLEQTPSSSTVASGNLSMSAGPSSG</sequence>
<feature type="compositionally biased region" description="Polar residues" evidence="2">
    <location>
        <begin position="37"/>
        <end position="53"/>
    </location>
</feature>
<feature type="region of interest" description="Disordered" evidence="2">
    <location>
        <begin position="1"/>
        <end position="59"/>
    </location>
</feature>
<keyword evidence="4" id="KW-1185">Reference proteome</keyword>
<reference evidence="3 4" key="1">
    <citation type="submission" date="2014-04" db="EMBL/GenBank/DDBJ databases">
        <authorList>
            <consortium name="DOE Joint Genome Institute"/>
            <person name="Kuo A."/>
            <person name="Kohler A."/>
            <person name="Costa M.D."/>
            <person name="Nagy L.G."/>
            <person name="Floudas D."/>
            <person name="Copeland A."/>
            <person name="Barry K.W."/>
            <person name="Cichocki N."/>
            <person name="Veneault-Fourrey C."/>
            <person name="LaButti K."/>
            <person name="Lindquist E.A."/>
            <person name="Lipzen A."/>
            <person name="Lundell T."/>
            <person name="Morin E."/>
            <person name="Murat C."/>
            <person name="Sun H."/>
            <person name="Tunlid A."/>
            <person name="Henrissat B."/>
            <person name="Grigoriev I.V."/>
            <person name="Hibbett D.S."/>
            <person name="Martin F."/>
            <person name="Nordberg H.P."/>
            <person name="Cantor M.N."/>
            <person name="Hua S.X."/>
        </authorList>
    </citation>
    <scope>NUCLEOTIDE SEQUENCE [LARGE SCALE GENOMIC DNA]</scope>
    <source>
        <strain evidence="3 4">441</strain>
    </source>
</reference>
<evidence type="ECO:0000256" key="2">
    <source>
        <dbReference type="SAM" id="MobiDB-lite"/>
    </source>
</evidence>
<dbReference type="AlphaFoldDB" id="A0A0C9YG73"/>
<protein>
    <submittedName>
        <fullName evidence="3">Uncharacterized protein</fullName>
    </submittedName>
</protein>
<keyword evidence="1" id="KW-0175">Coiled coil</keyword>
<dbReference type="STRING" id="765257.A0A0C9YG73"/>
<evidence type="ECO:0000313" key="3">
    <source>
        <dbReference type="EMBL" id="KIK23915.1"/>
    </source>
</evidence>
<dbReference type="OrthoDB" id="2693027at2759"/>
<accession>A0A0C9YG73</accession>
<gene>
    <name evidence="3" type="ORF">PISMIDRAFT_99536</name>
</gene>
<dbReference type="Proteomes" id="UP000054018">
    <property type="component" value="Unassembled WGS sequence"/>
</dbReference>
<dbReference type="HOGENOM" id="CLU_1256485_0_0_1"/>
<feature type="coiled-coil region" evidence="1">
    <location>
        <begin position="97"/>
        <end position="146"/>
    </location>
</feature>
<reference evidence="4" key="2">
    <citation type="submission" date="2015-01" db="EMBL/GenBank/DDBJ databases">
        <title>Evolutionary Origins and Diversification of the Mycorrhizal Mutualists.</title>
        <authorList>
            <consortium name="DOE Joint Genome Institute"/>
            <consortium name="Mycorrhizal Genomics Consortium"/>
            <person name="Kohler A."/>
            <person name="Kuo A."/>
            <person name="Nagy L.G."/>
            <person name="Floudas D."/>
            <person name="Copeland A."/>
            <person name="Barry K.W."/>
            <person name="Cichocki N."/>
            <person name="Veneault-Fourrey C."/>
            <person name="LaButti K."/>
            <person name="Lindquist E.A."/>
            <person name="Lipzen A."/>
            <person name="Lundell T."/>
            <person name="Morin E."/>
            <person name="Murat C."/>
            <person name="Riley R."/>
            <person name="Ohm R."/>
            <person name="Sun H."/>
            <person name="Tunlid A."/>
            <person name="Henrissat B."/>
            <person name="Grigoriev I.V."/>
            <person name="Hibbett D.S."/>
            <person name="Martin F."/>
        </authorList>
    </citation>
    <scope>NUCLEOTIDE SEQUENCE [LARGE SCALE GENOMIC DNA]</scope>
    <source>
        <strain evidence="4">441</strain>
    </source>
</reference>
<proteinExistence type="predicted"/>
<dbReference type="EMBL" id="KN833721">
    <property type="protein sequence ID" value="KIK23915.1"/>
    <property type="molecule type" value="Genomic_DNA"/>
</dbReference>
<evidence type="ECO:0000256" key="1">
    <source>
        <dbReference type="SAM" id="Coils"/>
    </source>
</evidence>
<feature type="region of interest" description="Disordered" evidence="2">
    <location>
        <begin position="159"/>
        <end position="180"/>
    </location>
</feature>